<feature type="compositionally biased region" description="Low complexity" evidence="4">
    <location>
        <begin position="28"/>
        <end position="49"/>
    </location>
</feature>
<dbReference type="EMBL" id="CAJNOC010002363">
    <property type="protein sequence ID" value="CAF0928871.1"/>
    <property type="molecule type" value="Genomic_DNA"/>
</dbReference>
<evidence type="ECO:0000313" key="6">
    <source>
        <dbReference type="Proteomes" id="UP000663879"/>
    </source>
</evidence>
<dbReference type="SUPFAM" id="SSF48508">
    <property type="entry name" value="Nuclear receptor ligand-binding domain"/>
    <property type="match status" value="1"/>
</dbReference>
<dbReference type="Gene3D" id="1.10.565.10">
    <property type="entry name" value="Retinoid X Receptor"/>
    <property type="match status" value="1"/>
</dbReference>
<keyword evidence="2" id="KW-0804">Transcription</keyword>
<feature type="region of interest" description="Disordered" evidence="4">
    <location>
        <begin position="100"/>
        <end position="169"/>
    </location>
</feature>
<keyword evidence="6" id="KW-1185">Reference proteome</keyword>
<keyword evidence="1" id="KW-0805">Transcription regulation</keyword>
<evidence type="ECO:0000256" key="4">
    <source>
        <dbReference type="SAM" id="MobiDB-lite"/>
    </source>
</evidence>
<feature type="compositionally biased region" description="Low complexity" evidence="4">
    <location>
        <begin position="103"/>
        <end position="129"/>
    </location>
</feature>
<proteinExistence type="predicted"/>
<dbReference type="Proteomes" id="UP000663879">
    <property type="component" value="Unassembled WGS sequence"/>
</dbReference>
<name>A0A814BII2_9BILA</name>
<protein>
    <recommendedName>
        <fullName evidence="7">NR LBD domain-containing protein</fullName>
    </recommendedName>
</protein>
<evidence type="ECO:0000256" key="3">
    <source>
        <dbReference type="ARBA" id="ARBA00023170"/>
    </source>
</evidence>
<keyword evidence="3" id="KW-0675">Receptor</keyword>
<evidence type="ECO:0000313" key="5">
    <source>
        <dbReference type="EMBL" id="CAF0928871.1"/>
    </source>
</evidence>
<dbReference type="AlphaFoldDB" id="A0A814BII2"/>
<feature type="region of interest" description="Disordered" evidence="4">
    <location>
        <begin position="696"/>
        <end position="720"/>
    </location>
</feature>
<feature type="compositionally biased region" description="Low complexity" evidence="4">
    <location>
        <begin position="139"/>
        <end position="165"/>
    </location>
</feature>
<comment type="caution">
    <text evidence="5">The sequence shown here is derived from an EMBL/GenBank/DDBJ whole genome shotgun (WGS) entry which is preliminary data.</text>
</comment>
<evidence type="ECO:0008006" key="7">
    <source>
        <dbReference type="Google" id="ProtNLM"/>
    </source>
</evidence>
<dbReference type="InterPro" id="IPR035500">
    <property type="entry name" value="NHR-like_dom_sf"/>
</dbReference>
<dbReference type="OrthoDB" id="10041266at2759"/>
<feature type="compositionally biased region" description="Polar residues" evidence="4">
    <location>
        <begin position="18"/>
        <end position="27"/>
    </location>
</feature>
<organism evidence="5 6">
    <name type="scientific">Brachionus calyciflorus</name>
    <dbReference type="NCBI Taxonomy" id="104777"/>
    <lineage>
        <taxon>Eukaryota</taxon>
        <taxon>Metazoa</taxon>
        <taxon>Spiralia</taxon>
        <taxon>Gnathifera</taxon>
        <taxon>Rotifera</taxon>
        <taxon>Eurotatoria</taxon>
        <taxon>Monogononta</taxon>
        <taxon>Pseudotrocha</taxon>
        <taxon>Ploima</taxon>
        <taxon>Brachionidae</taxon>
        <taxon>Brachionus</taxon>
    </lineage>
</organism>
<evidence type="ECO:0000256" key="2">
    <source>
        <dbReference type="ARBA" id="ARBA00023163"/>
    </source>
</evidence>
<reference evidence="5" key="1">
    <citation type="submission" date="2021-02" db="EMBL/GenBank/DDBJ databases">
        <authorList>
            <person name="Nowell W R."/>
        </authorList>
    </citation>
    <scope>NUCLEOTIDE SEQUENCE</scope>
    <source>
        <strain evidence="5">Ploen Becks lab</strain>
    </source>
</reference>
<sequence>MDPTIVLKYVREQRRQINDSFNTQQKLSPNSTGSSISPNSPSPNQIFQPPQTAQMIRGRYPNPYPIDPNSYPQKIDMYMMNRINNQKNNNYYHQSVTEPINRSSSVKSDSGIGSNSPSSDNSDYNSNYIMNQQKNYKIQQQLQQQQQQSQHPPQHPSPQSQHQFQMVKKHKNTYDETNIYPSNFNKIPLHNSYYANHQQICDKECCAHLKQQINVQKPVVPKHTVPSGYCDCKECNEMLKKSATYQPMHPPAPPMHQIPQALPPGYCDCSACNLALANAKNSNSILAHKPVMHNPMPPIPTNRFVISQNSSFSPITSTRYPSPIVKKDNYNRYLESHGKCSCPECLKALKSSPGEMISPKVYSPKSIVTPPQSLQQHQQQQQQSLIKIAKPNQQINNLSNINNNNNNSNKIPHHIGLTLPIVLGSEAACYDHIQNITKQRNFFYNESLAKRKLEEDQTSHQQVYYKKNRVLVNQEKSSPIIKNNSDSGVILLNNDTELGEIVQKSTDSEPSVIISKKMMPIITKRTTDWLEKSVEFTFNLSAKTGISLDKLYKILCNSWSKILLVYMIEYNLEFYVTPDYSSETSESVNLPKEKEASQLMEVISKGFQELSLETNEYDLLREIVMFSENSEFSENYVEANTKLQNILCQTESRYENLISFLPSIQNVKKNLIENLFYRNSQVEDILSKKMNDLVSKRETKQNDEQQSSNLDQEPGELIQK</sequence>
<evidence type="ECO:0000256" key="1">
    <source>
        <dbReference type="ARBA" id="ARBA00023015"/>
    </source>
</evidence>
<accession>A0A814BII2</accession>
<gene>
    <name evidence="5" type="ORF">OXX778_LOCUS12793</name>
</gene>
<feature type="region of interest" description="Disordered" evidence="4">
    <location>
        <begin position="16"/>
        <end position="49"/>
    </location>
</feature>